<accession>A0A081AUL8</accession>
<feature type="repeat" description="ANK" evidence="1">
    <location>
        <begin position="619"/>
        <end position="651"/>
    </location>
</feature>
<feature type="domain" description="TIR" evidence="4">
    <location>
        <begin position="743"/>
        <end position="892"/>
    </location>
</feature>
<dbReference type="Gene3D" id="1.25.40.20">
    <property type="entry name" value="Ankyrin repeat-containing domain"/>
    <property type="match status" value="2"/>
</dbReference>
<reference evidence="5 6" key="1">
    <citation type="submission" date="2013-11" db="EMBL/GenBank/DDBJ databases">
        <title>The Genome Sequence of Phytophthora parasitica P1976.</title>
        <authorList>
            <consortium name="The Broad Institute Genomics Platform"/>
            <person name="Russ C."/>
            <person name="Tyler B."/>
            <person name="Panabieres F."/>
            <person name="Shan W."/>
            <person name="Tripathy S."/>
            <person name="Grunwald N."/>
            <person name="Machado M."/>
            <person name="Johnson C.S."/>
            <person name="Walker B."/>
            <person name="Young S."/>
            <person name="Zeng Q."/>
            <person name="Gargeya S."/>
            <person name="Fitzgerald M."/>
            <person name="Haas B."/>
            <person name="Abouelleil A."/>
            <person name="Allen A.W."/>
            <person name="Alvarado L."/>
            <person name="Arachchi H.M."/>
            <person name="Berlin A.M."/>
            <person name="Chapman S.B."/>
            <person name="Gainer-Dewar J."/>
            <person name="Goldberg J."/>
            <person name="Griggs A."/>
            <person name="Gujja S."/>
            <person name="Hansen M."/>
            <person name="Howarth C."/>
            <person name="Imamovic A."/>
            <person name="Ireland A."/>
            <person name="Larimer J."/>
            <person name="McCowan C."/>
            <person name="Murphy C."/>
            <person name="Pearson M."/>
            <person name="Poon T.W."/>
            <person name="Priest M."/>
            <person name="Roberts A."/>
            <person name="Saif S."/>
            <person name="Shea T."/>
            <person name="Sisk P."/>
            <person name="Sykes S."/>
            <person name="Wortman J."/>
            <person name="Nusbaum C."/>
            <person name="Birren B."/>
        </authorList>
    </citation>
    <scope>NUCLEOTIDE SEQUENCE [LARGE SCALE GENOMIC DNA]</scope>
    <source>
        <strain evidence="5 6">P1976</strain>
    </source>
</reference>
<evidence type="ECO:0000313" key="6">
    <source>
        <dbReference type="Proteomes" id="UP000028582"/>
    </source>
</evidence>
<dbReference type="InterPro" id="IPR052603">
    <property type="entry name" value="EFCB6"/>
</dbReference>
<comment type="caution">
    <text evidence="5">The sequence shown here is derived from an EMBL/GenBank/DDBJ whole genome shotgun (WGS) entry which is preliminary data.</text>
</comment>
<feature type="region of interest" description="Disordered" evidence="2">
    <location>
        <begin position="16"/>
        <end position="36"/>
    </location>
</feature>
<dbReference type="PANTHER" id="PTHR20875:SF0">
    <property type="entry name" value="GH12158P"/>
    <property type="match status" value="1"/>
</dbReference>
<evidence type="ECO:0000313" key="5">
    <source>
        <dbReference type="EMBL" id="ETO82579.1"/>
    </source>
</evidence>
<name>A0A081AUL8_PHYNI</name>
<dbReference type="InterPro" id="IPR000157">
    <property type="entry name" value="TIR_dom"/>
</dbReference>
<dbReference type="PANTHER" id="PTHR20875">
    <property type="entry name" value="EF-HAND CALCIUM-BINDING DOMAIN-CONTAINING PROTEIN 6-RELATED"/>
    <property type="match status" value="1"/>
</dbReference>
<keyword evidence="3" id="KW-1133">Transmembrane helix</keyword>
<dbReference type="OrthoDB" id="194358at2759"/>
<dbReference type="InterPro" id="IPR035897">
    <property type="entry name" value="Toll_tir_struct_dom_sf"/>
</dbReference>
<feature type="transmembrane region" description="Helical" evidence="3">
    <location>
        <begin position="156"/>
        <end position="176"/>
    </location>
</feature>
<feature type="repeat" description="ANK" evidence="1">
    <location>
        <begin position="378"/>
        <end position="410"/>
    </location>
</feature>
<proteinExistence type="predicted"/>
<dbReference type="SMART" id="SM00248">
    <property type="entry name" value="ANK"/>
    <property type="match status" value="9"/>
</dbReference>
<keyword evidence="3" id="KW-0812">Transmembrane</keyword>
<dbReference type="SMART" id="SM00255">
    <property type="entry name" value="TIR"/>
    <property type="match status" value="1"/>
</dbReference>
<dbReference type="EMBL" id="ANJA01000674">
    <property type="protein sequence ID" value="ETO82579.1"/>
    <property type="molecule type" value="Genomic_DNA"/>
</dbReference>
<dbReference type="Pfam" id="PF13676">
    <property type="entry name" value="TIR_2"/>
    <property type="match status" value="2"/>
</dbReference>
<keyword evidence="1" id="KW-0040">ANK repeat</keyword>
<protein>
    <recommendedName>
        <fullName evidence="4">TIR domain-containing protein</fullName>
    </recommendedName>
</protein>
<keyword evidence="3" id="KW-0472">Membrane</keyword>
<dbReference type="Pfam" id="PF00023">
    <property type="entry name" value="Ank"/>
    <property type="match status" value="1"/>
</dbReference>
<dbReference type="PROSITE" id="PS50297">
    <property type="entry name" value="ANK_REP_REGION"/>
    <property type="match status" value="4"/>
</dbReference>
<evidence type="ECO:0000256" key="3">
    <source>
        <dbReference type="SAM" id="Phobius"/>
    </source>
</evidence>
<dbReference type="AlphaFoldDB" id="A0A081AUL8"/>
<dbReference type="GO" id="GO:0007165">
    <property type="term" value="P:signal transduction"/>
    <property type="evidence" value="ECO:0007669"/>
    <property type="project" value="InterPro"/>
</dbReference>
<dbReference type="InterPro" id="IPR002110">
    <property type="entry name" value="Ankyrin_rpt"/>
</dbReference>
<dbReference type="InterPro" id="IPR036770">
    <property type="entry name" value="Ankyrin_rpt-contain_sf"/>
</dbReference>
<feature type="transmembrane region" description="Helical" evidence="3">
    <location>
        <begin position="225"/>
        <end position="251"/>
    </location>
</feature>
<dbReference type="PROSITE" id="PS50104">
    <property type="entry name" value="TIR"/>
    <property type="match status" value="1"/>
</dbReference>
<dbReference type="SUPFAM" id="SSF48403">
    <property type="entry name" value="Ankyrin repeat"/>
    <property type="match status" value="3"/>
</dbReference>
<feature type="transmembrane region" description="Helical" evidence="3">
    <location>
        <begin position="114"/>
        <end position="136"/>
    </location>
</feature>
<dbReference type="SUPFAM" id="SSF52200">
    <property type="entry name" value="Toll/Interleukin receptor TIR domain"/>
    <property type="match status" value="2"/>
</dbReference>
<dbReference type="PROSITE" id="PS50088">
    <property type="entry name" value="ANK_REPEAT"/>
    <property type="match status" value="5"/>
</dbReference>
<dbReference type="Pfam" id="PF12796">
    <property type="entry name" value="Ank_2"/>
    <property type="match status" value="1"/>
</dbReference>
<evidence type="ECO:0000256" key="2">
    <source>
        <dbReference type="SAM" id="MobiDB-lite"/>
    </source>
</evidence>
<dbReference type="Proteomes" id="UP000028582">
    <property type="component" value="Unassembled WGS sequence"/>
</dbReference>
<sequence>MVVEFSSTDVEVQTLESQRRRPLIGHGAPREDDSQRTLRSPLLTSSLVASRSPTASIASQTHVNSSARSPPSTFLGFRHRHYTNIRELRGKISRVPRFWLWPRFLNNSFFARRLVFAGFLLSVALAWGVTMYNIKIIQWLVDFSARNPEDFERCRITIVFSGLIYHMLPVAVMLFLTGSGLRSFEPFKREVLEPNNSDLSLEEGDRGFTSVPKIRRRFVFQLCELLAVGALLYDAGLVLYFPVVLFTGAIYACDSYAMHLFTVGGVACYVGLFIVIYYFARYREHIKMQLGAFTESDQTGDIRKHNLDLNRDVKTVMPKKMLAVVRTRLYYATRRGDLQEMREILDYAQARGLTDSEYGFPRKVYAPPQIKFKFFAKTRRNPVHVAAYHGNIRALELLEEYGFDMTALDKYNSVHFSTGSLFWYFARIFVKRPSNSLENTAVSIFQTTLMTPLHCAVSTGQVDTVRWLLSHGACPNTLAQASFRSNRVPPLFLAEHAEIARELLIHGADPLVIPDPGFMNTMTPLQLAYVGGNYAVAQELEEWGGDVALTPFHLAAARNNVLAVRKFIARKTDIDCLGEMGYVGLNRRTPLHWAAVSGSTEAVDALLKAGADPNFQDSRGRSPLHWAARLNKLEVVRSLIRAGAEPNLTDGEFMTPLMCAASALDGSRELVSELTTAGGDIAYQLPTTGDTALHIAVREENHSSALAALSNGGDLMRMNNEGLRPLDCTASTRLLFELKRAAGQRDVMISYTHSHLEFARKLRQSLEEANITTWLDLMDPSGIGGGAVWREEIARGITNASMVLCILTEDYASSEWCLKELALAKQVGTPILAVSTEGTIVDANLQVYLYTRQIIPFEPAIVGLRHDEGRIEYDYDESRYRSQFHLLLDGVRDEVEKRRYFTKQKNVASSRNLDLDGGGAERGAGSSSRGTMLQTLGDARLSPVSSSWDPASSYNPSDLLEGQFVFLSNGDKHIPFVQKLTSQLQEAGIACYSDHNINGQDFNTRIQIAQETILRCSCFVVLVSRQTMGSELVRDQLAFAEDKGRPIFPIVLNDLNPGLDKRYSLVRSELFHFMANGMGFQSSFDRFICVLREQIGVDGQDGSYGSITGSEADQTRNLDSIEGLEDNRLDWSSTRIRM</sequence>
<feature type="repeat" description="ANK" evidence="1">
    <location>
        <begin position="448"/>
        <end position="480"/>
    </location>
</feature>
<dbReference type="Gene3D" id="3.40.50.10140">
    <property type="entry name" value="Toll/interleukin-1 receptor homology (TIR) domain"/>
    <property type="match status" value="2"/>
</dbReference>
<evidence type="ECO:0000259" key="4">
    <source>
        <dbReference type="PROSITE" id="PS50104"/>
    </source>
</evidence>
<evidence type="ECO:0000256" key="1">
    <source>
        <dbReference type="PROSITE-ProRule" id="PRU00023"/>
    </source>
</evidence>
<gene>
    <name evidence="5" type="ORF">F444_03344</name>
</gene>
<organism evidence="5 6">
    <name type="scientific">Phytophthora nicotianae P1976</name>
    <dbReference type="NCBI Taxonomy" id="1317066"/>
    <lineage>
        <taxon>Eukaryota</taxon>
        <taxon>Sar</taxon>
        <taxon>Stramenopiles</taxon>
        <taxon>Oomycota</taxon>
        <taxon>Peronosporomycetes</taxon>
        <taxon>Peronosporales</taxon>
        <taxon>Peronosporaceae</taxon>
        <taxon>Phytophthora</taxon>
    </lineage>
</organism>
<feature type="repeat" description="ANK" evidence="1">
    <location>
        <begin position="688"/>
        <end position="720"/>
    </location>
</feature>
<feature type="repeat" description="ANK" evidence="1">
    <location>
        <begin position="586"/>
        <end position="618"/>
    </location>
</feature>
<feature type="transmembrane region" description="Helical" evidence="3">
    <location>
        <begin position="257"/>
        <end position="280"/>
    </location>
</feature>